<comment type="catalytic activity">
    <reaction evidence="7">
        <text>L-cysteine + L-glutamate + ATP = gamma-L-glutamyl-L-cysteine + ADP + phosphate + H(+)</text>
        <dbReference type="Rhea" id="RHEA:13285"/>
        <dbReference type="ChEBI" id="CHEBI:15378"/>
        <dbReference type="ChEBI" id="CHEBI:29985"/>
        <dbReference type="ChEBI" id="CHEBI:30616"/>
        <dbReference type="ChEBI" id="CHEBI:35235"/>
        <dbReference type="ChEBI" id="CHEBI:43474"/>
        <dbReference type="ChEBI" id="CHEBI:58173"/>
        <dbReference type="ChEBI" id="CHEBI:456216"/>
        <dbReference type="EC" id="6.3.2.2"/>
    </reaction>
</comment>
<evidence type="ECO:0000256" key="3">
    <source>
        <dbReference type="ARBA" id="ARBA00022598"/>
    </source>
</evidence>
<evidence type="ECO:0000256" key="4">
    <source>
        <dbReference type="ARBA" id="ARBA00022684"/>
    </source>
</evidence>
<dbReference type="GO" id="GO:0005829">
    <property type="term" value="C:cytosol"/>
    <property type="evidence" value="ECO:0007669"/>
    <property type="project" value="TreeGrafter"/>
</dbReference>
<reference evidence="9" key="1">
    <citation type="submission" date="2013-08" db="EMBL/GenBank/DDBJ databases">
        <authorList>
            <person name="Mendez C."/>
            <person name="Richter M."/>
            <person name="Ferrer M."/>
            <person name="Sanchez J."/>
        </authorList>
    </citation>
    <scope>NUCLEOTIDE SEQUENCE</scope>
</reference>
<keyword evidence="6" id="KW-0067">ATP-binding</keyword>
<comment type="caution">
    <text evidence="9">The sequence shown here is derived from an EMBL/GenBank/DDBJ whole genome shotgun (WGS) entry which is preliminary data.</text>
</comment>
<dbReference type="PANTHER" id="PTHR38761:SF1">
    <property type="entry name" value="GLUTAMATE--CYSTEINE LIGASE"/>
    <property type="match status" value="1"/>
</dbReference>
<evidence type="ECO:0000256" key="1">
    <source>
        <dbReference type="ARBA" id="ARBA00005006"/>
    </source>
</evidence>
<gene>
    <name evidence="9" type="ORF">B1B_02119</name>
</gene>
<dbReference type="GO" id="GO:0046872">
    <property type="term" value="F:metal ion binding"/>
    <property type="evidence" value="ECO:0007669"/>
    <property type="project" value="TreeGrafter"/>
</dbReference>
<comment type="pathway">
    <text evidence="1">Sulfur metabolism; glutathione biosynthesis; glutathione from L-cysteine and L-glutamate: step 1/2.</text>
</comment>
<evidence type="ECO:0000256" key="5">
    <source>
        <dbReference type="ARBA" id="ARBA00022741"/>
    </source>
</evidence>
<dbReference type="Pfam" id="PF04262">
    <property type="entry name" value="Glu_cys_ligase"/>
    <property type="match status" value="1"/>
</dbReference>
<sequence length="526" mass="59933">MRLVPTETKSIAFQSWPDEWFQKTLKGIEREALRISPEGRIAQTPHPETLGAPLTHPSFTTDYSEALLEIVTAPQIRLRALLDELEQLHAFAGRHLDHERLWPLSMPPPIGSDLEIPIARYGTSPQGLMKHRYRVGLGHRYGRAMQVIAGIHFNFSFAPDMWVAWAQDGVIRGNPDRIRNEAYLGILRNVSRYGWVLAYLFGASPALCRSFAPDSPLNTTPWNADTLYDPLATSLRMSDYGYRNKNQQKLRISQNSLDEYIQTLTCATETLDPDYRRIGVRSADGEWLQLNNHVLQIENEYYSIARPKPAKRPGQRPLAGLRQGGIEYLEIRILDVDPFHPVGVAPETLAWIETFLWWCLTAKSPLLEETERFMKEANLRLVAYEGRNTHLPLQSPSGQKSLGACLDRLLEALDPIAERLSEATGDNLYRQSLLLARTLRTEPDETPSARVLHEMEAHHAGHHDWGLDLATTYKQVLTSIPIREATQKQLVEQGQRSHEEMRQIEATSDQDFESYLNHYFETGMSP</sequence>
<keyword evidence="4" id="KW-0317">Glutathione biosynthesis</keyword>
<evidence type="ECO:0000259" key="8">
    <source>
        <dbReference type="Pfam" id="PF04262"/>
    </source>
</evidence>
<dbReference type="EMBL" id="AUZY01001250">
    <property type="protein sequence ID" value="EQD75446.1"/>
    <property type="molecule type" value="Genomic_DNA"/>
</dbReference>
<dbReference type="InterPro" id="IPR007370">
    <property type="entry name" value="Glu_cys_ligase"/>
</dbReference>
<dbReference type="PANTHER" id="PTHR38761">
    <property type="entry name" value="GLUTAMATE--CYSTEINE LIGASE"/>
    <property type="match status" value="1"/>
</dbReference>
<proteinExistence type="inferred from homology"/>
<organism evidence="9">
    <name type="scientific">mine drainage metagenome</name>
    <dbReference type="NCBI Taxonomy" id="410659"/>
    <lineage>
        <taxon>unclassified sequences</taxon>
        <taxon>metagenomes</taxon>
        <taxon>ecological metagenomes</taxon>
    </lineage>
</organism>
<protein>
    <recommendedName>
        <fullName evidence="2">glutamate--cysteine ligase</fullName>
        <ecNumber evidence="2">6.3.2.2</ecNumber>
    </recommendedName>
</protein>
<evidence type="ECO:0000313" key="9">
    <source>
        <dbReference type="EMBL" id="EQD75446.1"/>
    </source>
</evidence>
<dbReference type="NCBIfam" id="TIGR01434">
    <property type="entry name" value="glu_cys_ligase"/>
    <property type="match status" value="1"/>
</dbReference>
<dbReference type="InterPro" id="IPR014746">
    <property type="entry name" value="Gln_synth/guanido_kin_cat_dom"/>
</dbReference>
<keyword evidence="3 9" id="KW-0436">Ligase</keyword>
<dbReference type="HAMAP" id="MF_00578">
    <property type="entry name" value="Glu_cys_ligase"/>
    <property type="match status" value="1"/>
</dbReference>
<evidence type="ECO:0000256" key="7">
    <source>
        <dbReference type="ARBA" id="ARBA00048819"/>
    </source>
</evidence>
<dbReference type="GO" id="GO:0004357">
    <property type="term" value="F:glutamate-cysteine ligase activity"/>
    <property type="evidence" value="ECO:0007669"/>
    <property type="project" value="UniProtKB-EC"/>
</dbReference>
<evidence type="ECO:0000256" key="2">
    <source>
        <dbReference type="ARBA" id="ARBA00012220"/>
    </source>
</evidence>
<evidence type="ECO:0000256" key="6">
    <source>
        <dbReference type="ARBA" id="ARBA00022840"/>
    </source>
</evidence>
<accession>T1BRD4</accession>
<dbReference type="SUPFAM" id="SSF55931">
    <property type="entry name" value="Glutamine synthetase/guanido kinase"/>
    <property type="match status" value="1"/>
</dbReference>
<name>T1BRD4_9ZZZZ</name>
<dbReference type="GO" id="GO:0005524">
    <property type="term" value="F:ATP binding"/>
    <property type="evidence" value="ECO:0007669"/>
    <property type="project" value="UniProtKB-KW"/>
</dbReference>
<dbReference type="EC" id="6.3.2.2" evidence="2"/>
<dbReference type="AlphaFoldDB" id="T1BRD4"/>
<feature type="domain" description="Glutamate--cysteine ligase" evidence="8">
    <location>
        <begin position="19"/>
        <end position="381"/>
    </location>
</feature>
<dbReference type="InterPro" id="IPR006334">
    <property type="entry name" value="Glut_cys_ligase"/>
</dbReference>
<dbReference type="Gene3D" id="3.30.590.20">
    <property type="match status" value="1"/>
</dbReference>
<reference evidence="9" key="2">
    <citation type="journal article" date="2014" name="ISME J.">
        <title>Microbial stratification in low pH oxic and suboxic macroscopic growths along an acid mine drainage.</title>
        <authorList>
            <person name="Mendez-Garcia C."/>
            <person name="Mesa V."/>
            <person name="Sprenger R.R."/>
            <person name="Richter M."/>
            <person name="Diez M.S."/>
            <person name="Solano J."/>
            <person name="Bargiela R."/>
            <person name="Golyshina O.V."/>
            <person name="Manteca A."/>
            <person name="Ramos J.L."/>
            <person name="Gallego J.R."/>
            <person name="Llorente I."/>
            <person name="Martins Dos Santos V.A."/>
            <person name="Jensen O.N."/>
            <person name="Pelaez A.I."/>
            <person name="Sanchez J."/>
            <person name="Ferrer M."/>
        </authorList>
    </citation>
    <scope>NUCLEOTIDE SEQUENCE</scope>
</reference>
<keyword evidence="5" id="KW-0547">Nucleotide-binding</keyword>
<dbReference type="GO" id="GO:0006750">
    <property type="term" value="P:glutathione biosynthetic process"/>
    <property type="evidence" value="ECO:0007669"/>
    <property type="project" value="UniProtKB-KW"/>
</dbReference>